<evidence type="ECO:0000259" key="3">
    <source>
        <dbReference type="PROSITE" id="PS50235"/>
    </source>
</evidence>
<dbReference type="Pfam" id="PF00443">
    <property type="entry name" value="UCH"/>
    <property type="match status" value="1"/>
</dbReference>
<dbReference type="Proteomes" id="UP000681722">
    <property type="component" value="Unassembled WGS sequence"/>
</dbReference>
<evidence type="ECO:0000256" key="2">
    <source>
        <dbReference type="ARBA" id="ARBA00012759"/>
    </source>
</evidence>
<evidence type="ECO:0000313" key="5">
    <source>
        <dbReference type="EMBL" id="CAF4089193.1"/>
    </source>
</evidence>
<dbReference type="InterPro" id="IPR038765">
    <property type="entry name" value="Papain-like_cys_pep_sf"/>
</dbReference>
<dbReference type="InterPro" id="IPR050185">
    <property type="entry name" value="Ub_carboxyl-term_hydrolase"/>
</dbReference>
<evidence type="ECO:0000313" key="4">
    <source>
        <dbReference type="EMBL" id="CAF1287105.1"/>
    </source>
</evidence>
<dbReference type="InterPro" id="IPR001394">
    <property type="entry name" value="Peptidase_C19_UCH"/>
</dbReference>
<dbReference type="GO" id="GO:0004843">
    <property type="term" value="F:cysteine-type deubiquitinase activity"/>
    <property type="evidence" value="ECO:0007669"/>
    <property type="project" value="UniProtKB-EC"/>
</dbReference>
<protein>
    <recommendedName>
        <fullName evidence="2">ubiquitinyl hydrolase 1</fullName>
        <ecNumber evidence="2">3.4.19.12</ecNumber>
    </recommendedName>
</protein>
<dbReference type="Proteomes" id="UP000663829">
    <property type="component" value="Unassembled WGS sequence"/>
</dbReference>
<dbReference type="PROSITE" id="PS00973">
    <property type="entry name" value="USP_2"/>
    <property type="match status" value="1"/>
</dbReference>
<dbReference type="InterPro" id="IPR028889">
    <property type="entry name" value="USP"/>
</dbReference>
<feature type="domain" description="USP" evidence="3">
    <location>
        <begin position="1"/>
        <end position="398"/>
    </location>
</feature>
<evidence type="ECO:0000313" key="6">
    <source>
        <dbReference type="Proteomes" id="UP000663829"/>
    </source>
</evidence>
<gene>
    <name evidence="4" type="ORF">GPM918_LOCUS27844</name>
    <name evidence="5" type="ORF">SRO942_LOCUS28250</name>
</gene>
<dbReference type="PANTHER" id="PTHR21646:SF46">
    <property type="entry name" value="UBIQUITIN CARBOXYL-TERMINAL HYDROLASE"/>
    <property type="match status" value="1"/>
</dbReference>
<keyword evidence="6" id="KW-1185">Reference proteome</keyword>
<dbReference type="PROSITE" id="PS50235">
    <property type="entry name" value="USP_3"/>
    <property type="match status" value="1"/>
</dbReference>
<dbReference type="GO" id="GO:0016579">
    <property type="term" value="P:protein deubiquitination"/>
    <property type="evidence" value="ECO:0007669"/>
    <property type="project" value="InterPro"/>
</dbReference>
<dbReference type="AlphaFoldDB" id="A0A815CPF5"/>
<dbReference type="SUPFAM" id="SSF54001">
    <property type="entry name" value="Cysteine proteinases"/>
    <property type="match status" value="1"/>
</dbReference>
<dbReference type="EC" id="3.4.19.12" evidence="2"/>
<proteinExistence type="predicted"/>
<dbReference type="EMBL" id="CAJOBC010030801">
    <property type="protein sequence ID" value="CAF4089193.1"/>
    <property type="molecule type" value="Genomic_DNA"/>
</dbReference>
<organism evidence="4 6">
    <name type="scientific">Didymodactylos carnosus</name>
    <dbReference type="NCBI Taxonomy" id="1234261"/>
    <lineage>
        <taxon>Eukaryota</taxon>
        <taxon>Metazoa</taxon>
        <taxon>Spiralia</taxon>
        <taxon>Gnathifera</taxon>
        <taxon>Rotifera</taxon>
        <taxon>Eurotatoria</taxon>
        <taxon>Bdelloidea</taxon>
        <taxon>Philodinida</taxon>
        <taxon>Philodinidae</taxon>
        <taxon>Didymodactylos</taxon>
    </lineage>
</organism>
<dbReference type="Gene3D" id="3.90.70.10">
    <property type="entry name" value="Cysteine proteinases"/>
    <property type="match status" value="1"/>
</dbReference>
<reference evidence="4" key="1">
    <citation type="submission" date="2021-02" db="EMBL/GenBank/DDBJ databases">
        <authorList>
            <person name="Nowell W R."/>
        </authorList>
    </citation>
    <scope>NUCLEOTIDE SEQUENCE</scope>
</reference>
<dbReference type="OrthoDB" id="2020758at2759"/>
<name>A0A815CPF5_9BILA</name>
<comment type="caution">
    <text evidence="4">The sequence shown here is derived from an EMBL/GenBank/DDBJ whole genome shotgun (WGS) entry which is preliminary data.</text>
</comment>
<dbReference type="InterPro" id="IPR018200">
    <property type="entry name" value="USP_CS"/>
</dbReference>
<evidence type="ECO:0000256" key="1">
    <source>
        <dbReference type="ARBA" id="ARBA00000707"/>
    </source>
</evidence>
<comment type="catalytic activity">
    <reaction evidence="1">
        <text>Thiol-dependent hydrolysis of ester, thioester, amide, peptide and isopeptide bonds formed by the C-terminal Gly of ubiquitin (a 76-residue protein attached to proteins as an intracellular targeting signal).</text>
        <dbReference type="EC" id="3.4.19.12"/>
    </reaction>
</comment>
<accession>A0A815CPF5</accession>
<dbReference type="EMBL" id="CAJNOQ010011880">
    <property type="protein sequence ID" value="CAF1287105.1"/>
    <property type="molecule type" value="Genomic_DNA"/>
</dbReference>
<dbReference type="PANTHER" id="PTHR21646">
    <property type="entry name" value="UBIQUITIN CARBOXYL-TERMINAL HYDROLASE"/>
    <property type="match status" value="1"/>
</dbReference>
<sequence length="403" mass="46021">MGNSCYMNSALQCLSNIPQLTSYFLLQNSNSTLSTNTNSQVVSAYVSLMSKIWSRDHQPFEPTELKQIIINLAPQFFGPTQQDTHEFMIYLLHALHDDLKTKTLNGTDISFISDLFQGKIETTVQCLTCENCNSTITEFLFITLPLEQQERYFVIEYISAEEENKTLCISTQASGLISDLINEFIKTYNNIFSPKISEANIQPQDLHNKTYETKSQLSDIQGHKIRLKKVPRSPQIYDAEGPVLTRRIGPLTLKDCIKEYLTLETLDEHGQNYHCQACAMITNSTMKINLNTLPDILILQLKRFYFDSNLQQKKNDTFVDCPISSLDLRNYVATDVEQKYNLIAVSNHTGTIQSGHYTTNALNSIDKCWYQFDDESVTKIDEKSVITKEAYLLIYARQNGTLV</sequence>